<accession>A0ACC1HQJ6</accession>
<proteinExistence type="predicted"/>
<sequence length="411" mass="47570">MLSSLIYERLRGYTCKLDVYEVGINTYEGGYVRPVSKHVGSQEARSTSCLMIDYFSLGVQGFVGGSFERNRKKSRLGNIFMYFLMASKWVFLRKFPPLNETLESIDMLPAHIADDPDMTDEDKVEWLLNSRDHERRKIFKFRLAGPNRRKWLRNLSWTKSPSARSEPTDNEQNLGNDNDNYTTSYLNSDPIEVDVQNVARLWGRDIDVWNKTNKQSDSKVKTIGTNNETDSTKWTPQYAGDGKLELFSLDHVLEYAYNQMPNRKDYYVTRLAQTKAPFAMHFRDPSEYPSRGRKHYFGAQTELKPGLLYAMVDGEFYEIYKPKDIYFHRKVTLKAIGSSPDRSKLVRDTINMEGEEATRMPPTMAGFRYTGKEDKGDTNRYLSIPFKRLATTLSSGRSPRIKSISDLFTHQ</sequence>
<comment type="caution">
    <text evidence="1">The sequence shown here is derived from an EMBL/GenBank/DDBJ whole genome shotgun (WGS) entry which is preliminary data.</text>
</comment>
<dbReference type="Proteomes" id="UP001145114">
    <property type="component" value="Unassembled WGS sequence"/>
</dbReference>
<protein>
    <submittedName>
        <fullName evidence="1">Uncharacterized protein</fullName>
    </submittedName>
</protein>
<organism evidence="1 2">
    <name type="scientific">Spiromyces aspiralis</name>
    <dbReference type="NCBI Taxonomy" id="68401"/>
    <lineage>
        <taxon>Eukaryota</taxon>
        <taxon>Fungi</taxon>
        <taxon>Fungi incertae sedis</taxon>
        <taxon>Zoopagomycota</taxon>
        <taxon>Kickxellomycotina</taxon>
        <taxon>Kickxellomycetes</taxon>
        <taxon>Kickxellales</taxon>
        <taxon>Kickxellaceae</taxon>
        <taxon>Spiromyces</taxon>
    </lineage>
</organism>
<evidence type="ECO:0000313" key="1">
    <source>
        <dbReference type="EMBL" id="KAJ1678561.1"/>
    </source>
</evidence>
<gene>
    <name evidence="1" type="ORF">EV182_003806</name>
</gene>
<keyword evidence="2" id="KW-1185">Reference proteome</keyword>
<reference evidence="1" key="1">
    <citation type="submission" date="2022-06" db="EMBL/GenBank/DDBJ databases">
        <title>Phylogenomic reconstructions and comparative analyses of Kickxellomycotina fungi.</title>
        <authorList>
            <person name="Reynolds N.K."/>
            <person name="Stajich J.E."/>
            <person name="Barry K."/>
            <person name="Grigoriev I.V."/>
            <person name="Crous P."/>
            <person name="Smith M.E."/>
        </authorList>
    </citation>
    <scope>NUCLEOTIDE SEQUENCE</scope>
    <source>
        <strain evidence="1">RSA 2271</strain>
    </source>
</reference>
<evidence type="ECO:0000313" key="2">
    <source>
        <dbReference type="Proteomes" id="UP001145114"/>
    </source>
</evidence>
<dbReference type="EMBL" id="JAMZIH010001052">
    <property type="protein sequence ID" value="KAJ1678561.1"/>
    <property type="molecule type" value="Genomic_DNA"/>
</dbReference>
<name>A0ACC1HQJ6_9FUNG</name>